<dbReference type="CDD" id="cd06170">
    <property type="entry name" value="LuxR_C_like"/>
    <property type="match status" value="1"/>
</dbReference>
<dbReference type="SMART" id="SM00421">
    <property type="entry name" value="HTH_LUXR"/>
    <property type="match status" value="1"/>
</dbReference>
<evidence type="ECO:0000256" key="2">
    <source>
        <dbReference type="ARBA" id="ARBA00012438"/>
    </source>
</evidence>
<evidence type="ECO:0000313" key="8">
    <source>
        <dbReference type="EMBL" id="ADL55892.1"/>
    </source>
</evidence>
<dbReference type="Pfam" id="PF08447">
    <property type="entry name" value="PAS_3"/>
    <property type="match status" value="2"/>
</dbReference>
<dbReference type="SMART" id="SM00091">
    <property type="entry name" value="PAS"/>
    <property type="match status" value="3"/>
</dbReference>
<reference evidence="8 9" key="1">
    <citation type="submission" date="2010-08" db="EMBL/GenBank/DDBJ databases">
        <title>Complete sequence of Gallionella capsiferriformans ES-2.</title>
        <authorList>
            <consortium name="US DOE Joint Genome Institute"/>
            <person name="Lucas S."/>
            <person name="Copeland A."/>
            <person name="Lapidus A."/>
            <person name="Cheng J.-F."/>
            <person name="Bruce D."/>
            <person name="Goodwin L."/>
            <person name="Pitluck S."/>
            <person name="Chertkov O."/>
            <person name="Davenport K.W."/>
            <person name="Detter J.C."/>
            <person name="Han C."/>
            <person name="Tapia R."/>
            <person name="Land M."/>
            <person name="Hauser L."/>
            <person name="Chang Y.-J."/>
            <person name="Jeffries C."/>
            <person name="Kyrpides N."/>
            <person name="Ivanova N."/>
            <person name="Mikhailova N."/>
            <person name="Shelobolina E.S."/>
            <person name="Picardal F."/>
            <person name="Roden E."/>
            <person name="Emerson D."/>
            <person name="Woyke T."/>
        </authorList>
    </citation>
    <scope>NUCLEOTIDE SEQUENCE [LARGE SCALE GENOMIC DNA]</scope>
    <source>
        <strain evidence="8 9">ES-2</strain>
    </source>
</reference>
<accession>D9SH95</accession>
<evidence type="ECO:0000256" key="1">
    <source>
        <dbReference type="ARBA" id="ARBA00000085"/>
    </source>
</evidence>
<dbReference type="SUPFAM" id="SSF46894">
    <property type="entry name" value="C-terminal effector domain of the bipartite response regulators"/>
    <property type="match status" value="1"/>
</dbReference>
<dbReference type="SMART" id="SM00086">
    <property type="entry name" value="PAC"/>
    <property type="match status" value="2"/>
</dbReference>
<dbReference type="HOGENOM" id="CLU_555235_0_0_4"/>
<proteinExistence type="predicted"/>
<dbReference type="AlphaFoldDB" id="D9SH95"/>
<dbReference type="EC" id="2.7.13.3" evidence="2"/>
<dbReference type="PROSITE" id="PS50113">
    <property type="entry name" value="PAC"/>
    <property type="match status" value="2"/>
</dbReference>
<sequence>MTQSPPSFGNIAPDKIRCAEYDGLGAEFHILLSDSPVVLSVSGSIEALLGFTPDDFIAGHISLPDRIHLEDGDLASLLFLNADSPASGSFPIRLRQANGQIRIVRLDFEKSSADKSGVRLRLILKDAKGLYDIDTAPVDLHFKYMMDSTDDFICFKNKNHVITGASQALASICPRGQRWGDLIGQTDYELFPEEFADRCYQLEKLIYAGMPSVNVELEYVQVNGECGWVNSRKYPIHGDQGEIVGVFGVSRDITERKIFEEALKKSEARLTLAQRMSHLGNWELDLISNVLWWSEEIFRIFEVDSNSFTPSYEAFLAVVHPDDRGTVSSAYLNSLKSKIPYDIEHRLLLTDGRIKYVHERCETVYDSGGNPLRSVGTVQDISDRKRLKLEGTDMLRRIESLILQMDDRTVAATPEENAIVRSEEGAGKLSRRHLDVIGLIAAGLTSAQIAARLNISQTTVITHRRNLMRKLGLHSAAELTAYAIKNKIVAC</sequence>
<feature type="domain" description="PAC" evidence="7">
    <location>
        <begin position="213"/>
        <end position="265"/>
    </location>
</feature>
<dbReference type="eggNOG" id="COG2197">
    <property type="taxonomic scope" value="Bacteria"/>
</dbReference>
<dbReference type="InterPro" id="IPR001610">
    <property type="entry name" value="PAC"/>
</dbReference>
<evidence type="ECO:0000256" key="5">
    <source>
        <dbReference type="ARBA" id="ARBA00022777"/>
    </source>
</evidence>
<organism evidence="8 9">
    <name type="scientific">Gallionella capsiferriformans (strain ES-2)</name>
    <name type="common">Gallionella ferruginea capsiferriformans (strain ES-2)</name>
    <dbReference type="NCBI Taxonomy" id="395494"/>
    <lineage>
        <taxon>Bacteria</taxon>
        <taxon>Pseudomonadati</taxon>
        <taxon>Pseudomonadota</taxon>
        <taxon>Betaproteobacteria</taxon>
        <taxon>Nitrosomonadales</taxon>
        <taxon>Gallionellaceae</taxon>
        <taxon>Gallionella</taxon>
    </lineage>
</organism>
<dbReference type="GO" id="GO:0004673">
    <property type="term" value="F:protein histidine kinase activity"/>
    <property type="evidence" value="ECO:0007669"/>
    <property type="project" value="UniProtKB-EC"/>
</dbReference>
<protein>
    <recommendedName>
        <fullName evidence="2">histidine kinase</fullName>
        <ecNumber evidence="2">2.7.13.3</ecNumber>
    </recommendedName>
</protein>
<dbReference type="Pfam" id="PF00196">
    <property type="entry name" value="GerE"/>
    <property type="match status" value="1"/>
</dbReference>
<dbReference type="Gene3D" id="3.30.450.20">
    <property type="entry name" value="PAS domain"/>
    <property type="match status" value="3"/>
</dbReference>
<evidence type="ECO:0000259" key="6">
    <source>
        <dbReference type="PROSITE" id="PS50043"/>
    </source>
</evidence>
<dbReference type="InterPro" id="IPR000014">
    <property type="entry name" value="PAS"/>
</dbReference>
<dbReference type="STRING" id="395494.Galf_1883"/>
<dbReference type="SUPFAM" id="SSF55785">
    <property type="entry name" value="PYP-like sensor domain (PAS domain)"/>
    <property type="match status" value="2"/>
</dbReference>
<dbReference type="PROSITE" id="PS00622">
    <property type="entry name" value="HTH_LUXR_1"/>
    <property type="match status" value="1"/>
</dbReference>
<keyword evidence="5" id="KW-0418">Kinase</keyword>
<keyword evidence="9" id="KW-1185">Reference proteome</keyword>
<dbReference type="InterPro" id="IPR000700">
    <property type="entry name" value="PAS-assoc_C"/>
</dbReference>
<dbReference type="PANTHER" id="PTHR43304">
    <property type="entry name" value="PHYTOCHROME-LIKE PROTEIN CPH1"/>
    <property type="match status" value="1"/>
</dbReference>
<dbReference type="KEGG" id="gca:Galf_1883"/>
<dbReference type="InterPro" id="IPR016032">
    <property type="entry name" value="Sig_transdc_resp-reg_C-effctor"/>
</dbReference>
<feature type="domain" description="PAC" evidence="7">
    <location>
        <begin position="341"/>
        <end position="393"/>
    </location>
</feature>
<dbReference type="RefSeq" id="WP_013293826.1">
    <property type="nucleotide sequence ID" value="NC_014394.1"/>
</dbReference>
<dbReference type="Gene3D" id="2.10.70.100">
    <property type="match status" value="1"/>
</dbReference>
<dbReference type="Gene3D" id="1.10.10.10">
    <property type="entry name" value="Winged helix-like DNA-binding domain superfamily/Winged helix DNA-binding domain"/>
    <property type="match status" value="1"/>
</dbReference>
<dbReference type="Proteomes" id="UP000001235">
    <property type="component" value="Chromosome"/>
</dbReference>
<comment type="catalytic activity">
    <reaction evidence="1">
        <text>ATP + protein L-histidine = ADP + protein N-phospho-L-histidine.</text>
        <dbReference type="EC" id="2.7.13.3"/>
    </reaction>
</comment>
<dbReference type="OrthoDB" id="434992at2"/>
<dbReference type="InterPro" id="IPR013656">
    <property type="entry name" value="PAS_4"/>
</dbReference>
<evidence type="ECO:0000256" key="4">
    <source>
        <dbReference type="ARBA" id="ARBA00022679"/>
    </source>
</evidence>
<dbReference type="eggNOG" id="COG2202">
    <property type="taxonomic scope" value="Bacteria"/>
</dbReference>
<dbReference type="InterPro" id="IPR035965">
    <property type="entry name" value="PAS-like_dom_sf"/>
</dbReference>
<keyword evidence="3" id="KW-0597">Phosphoprotein</keyword>
<gene>
    <name evidence="8" type="ordered locus">Galf_1883</name>
</gene>
<dbReference type="InterPro" id="IPR013655">
    <property type="entry name" value="PAS_fold_3"/>
</dbReference>
<evidence type="ECO:0000313" key="9">
    <source>
        <dbReference type="Proteomes" id="UP000001235"/>
    </source>
</evidence>
<evidence type="ECO:0000256" key="3">
    <source>
        <dbReference type="ARBA" id="ARBA00022553"/>
    </source>
</evidence>
<dbReference type="CDD" id="cd00130">
    <property type="entry name" value="PAS"/>
    <property type="match status" value="3"/>
</dbReference>
<dbReference type="InterPro" id="IPR052162">
    <property type="entry name" value="Sensor_kinase/Photoreceptor"/>
</dbReference>
<dbReference type="Pfam" id="PF08448">
    <property type="entry name" value="PAS_4"/>
    <property type="match status" value="1"/>
</dbReference>
<feature type="domain" description="HTH luxR-type" evidence="6">
    <location>
        <begin position="422"/>
        <end position="487"/>
    </location>
</feature>
<evidence type="ECO:0000259" key="7">
    <source>
        <dbReference type="PROSITE" id="PS50113"/>
    </source>
</evidence>
<keyword evidence="4" id="KW-0808">Transferase</keyword>
<dbReference type="GO" id="GO:0003677">
    <property type="term" value="F:DNA binding"/>
    <property type="evidence" value="ECO:0007669"/>
    <property type="project" value="InterPro"/>
</dbReference>
<dbReference type="NCBIfam" id="TIGR00229">
    <property type="entry name" value="sensory_box"/>
    <property type="match status" value="1"/>
</dbReference>
<dbReference type="InterPro" id="IPR000792">
    <property type="entry name" value="Tscrpt_reg_LuxR_C"/>
</dbReference>
<dbReference type="PRINTS" id="PR00038">
    <property type="entry name" value="HTHLUXR"/>
</dbReference>
<dbReference type="PANTHER" id="PTHR43304:SF1">
    <property type="entry name" value="PAC DOMAIN-CONTAINING PROTEIN"/>
    <property type="match status" value="1"/>
</dbReference>
<dbReference type="InterPro" id="IPR036388">
    <property type="entry name" value="WH-like_DNA-bd_sf"/>
</dbReference>
<name>D9SH95_GALCS</name>
<dbReference type="PROSITE" id="PS50043">
    <property type="entry name" value="HTH_LUXR_2"/>
    <property type="match status" value="1"/>
</dbReference>
<dbReference type="EMBL" id="CP002159">
    <property type="protein sequence ID" value="ADL55892.1"/>
    <property type="molecule type" value="Genomic_DNA"/>
</dbReference>
<dbReference type="GO" id="GO:0006355">
    <property type="term" value="P:regulation of DNA-templated transcription"/>
    <property type="evidence" value="ECO:0007669"/>
    <property type="project" value="InterPro"/>
</dbReference>